<dbReference type="EMBL" id="MCOG01000057">
    <property type="protein sequence ID" value="ORY62815.1"/>
    <property type="molecule type" value="Genomic_DNA"/>
</dbReference>
<dbReference type="InterPro" id="IPR013932">
    <property type="entry name" value="TATA-bd_TIP120"/>
</dbReference>
<keyword evidence="6" id="KW-1185">Reference proteome</keyword>
<dbReference type="GO" id="GO:0010265">
    <property type="term" value="P:SCF complex assembly"/>
    <property type="evidence" value="ECO:0007669"/>
    <property type="project" value="InterPro"/>
</dbReference>
<dbReference type="InterPro" id="IPR039852">
    <property type="entry name" value="CAND1/CAND2"/>
</dbReference>
<organism evidence="5 6">
    <name type="scientific">Neocallimastix californiae</name>
    <dbReference type="NCBI Taxonomy" id="1754190"/>
    <lineage>
        <taxon>Eukaryota</taxon>
        <taxon>Fungi</taxon>
        <taxon>Fungi incertae sedis</taxon>
        <taxon>Chytridiomycota</taxon>
        <taxon>Chytridiomycota incertae sedis</taxon>
        <taxon>Neocallimastigomycetes</taxon>
        <taxon>Neocallimastigales</taxon>
        <taxon>Neocallimastigaceae</taxon>
        <taxon>Neocallimastix</taxon>
    </lineage>
</organism>
<proteinExistence type="inferred from homology"/>
<dbReference type="SUPFAM" id="SSF48371">
    <property type="entry name" value="ARM repeat"/>
    <property type="match status" value="1"/>
</dbReference>
<reference evidence="5 6" key="1">
    <citation type="submission" date="2016-08" db="EMBL/GenBank/DDBJ databases">
        <title>A Parts List for Fungal Cellulosomes Revealed by Comparative Genomics.</title>
        <authorList>
            <consortium name="DOE Joint Genome Institute"/>
            <person name="Haitjema C.H."/>
            <person name="Gilmore S.P."/>
            <person name="Henske J.K."/>
            <person name="Solomon K.V."/>
            <person name="De Groot R."/>
            <person name="Kuo A."/>
            <person name="Mondo S.J."/>
            <person name="Salamov A.A."/>
            <person name="Labutti K."/>
            <person name="Zhao Z."/>
            <person name="Chiniquy J."/>
            <person name="Barry K."/>
            <person name="Brewer H.M."/>
            <person name="Purvine S.O."/>
            <person name="Wright A.T."/>
            <person name="Boxma B."/>
            <person name="Van Alen T."/>
            <person name="Hackstein J.H."/>
            <person name="Baker S.E."/>
            <person name="Grigoriev I.V."/>
            <person name="O'Malley M.A."/>
        </authorList>
    </citation>
    <scope>NUCLEOTIDE SEQUENCE [LARGE SCALE GENOMIC DNA]</scope>
    <source>
        <strain evidence="5 6">G1</strain>
    </source>
</reference>
<dbReference type="InterPro" id="IPR016024">
    <property type="entry name" value="ARM-type_fold"/>
</dbReference>
<evidence type="ECO:0000313" key="5">
    <source>
        <dbReference type="EMBL" id="ORY62815.1"/>
    </source>
</evidence>
<comment type="similarity">
    <text evidence="1">Belongs to the CAND family.</text>
</comment>
<dbReference type="Proteomes" id="UP000193920">
    <property type="component" value="Unassembled WGS sequence"/>
</dbReference>
<dbReference type="OrthoDB" id="6260732at2759"/>
<evidence type="ECO:0000256" key="2">
    <source>
        <dbReference type="ARBA" id="ARBA00022737"/>
    </source>
</evidence>
<evidence type="ECO:0000256" key="3">
    <source>
        <dbReference type="ARBA" id="ARBA00022786"/>
    </source>
</evidence>
<dbReference type="STRING" id="1754190.A0A1Y2DVZ9"/>
<protein>
    <submittedName>
        <fullName evidence="5">TIP120-domain-containing protein</fullName>
    </submittedName>
</protein>
<dbReference type="Gene3D" id="1.25.10.10">
    <property type="entry name" value="Leucine-rich Repeat Variant"/>
    <property type="match status" value="1"/>
</dbReference>
<keyword evidence="3" id="KW-0833">Ubl conjugation pathway</keyword>
<dbReference type="Pfam" id="PF25782">
    <property type="entry name" value="TPR_CAND1"/>
    <property type="match status" value="1"/>
</dbReference>
<dbReference type="PANTHER" id="PTHR12696">
    <property type="entry name" value="TIP120"/>
    <property type="match status" value="1"/>
</dbReference>
<sequence length="1291" mass="147651">MTMSEVFSSTVSGLLTKMKDNDNDIRFMAINDLLNELEKFQKISLSSGIEKEMVESLLNSLTDKNSEVQSITAKCLGKVMKNLSTNEQVRVANYLCSLLVSDTEEHRDIAGISLKMIITELPINSSNSERIIDQIVPKLLSQLNEENGHLIQLDTIDILSELLSKFGYVLLNESNILESIQNTLKKLLNNTRLAIRKRANNAMGSLATVMSKEMFNNTVSFIIDELNNTSDIDYLKSLISCIGTLCRSNSSFFEPHINTLFPYLLKYAKNNDPELSETCIKTIETLVLRCPISITEKLTDIVNLSNELIKYDPNYVEENDVDSSNYMEDSNNEDEDNEFYDEMGSGDEFDDLSELEYSDDDDVSWKVRCASAKLIAALIQTKPESLPLYYNEIAPILISRLNEREDSVYVEILNTIIILIKKTNSYDTFEASKNDMDYQSNPKEQLYNLVDTICKILSKQIITKSITLRQIIYELLNEMLKAKCNLSDYIGSFISSIEQIFVTPQLIGNSRNLISSNLKLEALSFIKELINSHTSEDISKYYETIIGILEKSANDSFYKITCESFVILSKLIVILRPIIYNSETKSYEISIVDESYTTYFTSIYKIIMDHLSISDSDKEVKENCIICLGVLLNHVGDQISADELNTRALQIILERLRNELTRIVTLKTLNEIIKSPLLIIDNEQARGINLTSIISDTITESISLLHQSQRQYRVVSLRYLKSVMDKYKEKLNFDLYHLVMKEVIHTFNNIESDLHILPDSLNCLTSIIENCNRVYIENNKSIKDIIYNIIKLYSNVVDSGHGQEALLSTVRVISSVDSPEENRNFYSQLIENITNNELNDDKMTKQSYSVLATCIGVAVAIMSKNNINECQVLIDNFVKSINDNNCKDDIVYLSLLCLGEIGSKINLYDYYKDIHIKIHDVFSSGNDERKHAAAYALGNITLGNINVYVPYLVDCINNDNENKRFALLALKETINKYIKSDELKSGQKFPYIQEIWNLLFNLCEGTTENNIKSIIAECIGKLSLSCPSDLLTDLKKRVESESNTIRSTVVTAIRYTFTEQKNSNFDEILQTMIYDFLKFIGDSDDELRRISLSALNSAAYNKPDLIRNCISELLPLLYEQTKINTDLIHTVEMGPFKYQVDDGLTIRKSAYDCMYTLLNNRPNYLDLFEFIQYVLTGLRDPNNEIRILSHLIIQKLCIIAPNIISQRLEDMVDPLKETLNKKTKKSDVKQEKDKHMDLIRSTLKTIIKLNNLDDSANYNKFNLFYKSLKSPDFKYNDVFQQLIIKMETSDK</sequence>
<evidence type="ECO:0000313" key="6">
    <source>
        <dbReference type="Proteomes" id="UP000193920"/>
    </source>
</evidence>
<feature type="domain" description="TATA-binding protein interacting (TIP20)" evidence="4">
    <location>
        <begin position="1105"/>
        <end position="1268"/>
    </location>
</feature>
<keyword evidence="2" id="KW-0677">Repeat</keyword>
<dbReference type="InterPro" id="IPR011989">
    <property type="entry name" value="ARM-like"/>
</dbReference>
<comment type="caution">
    <text evidence="5">The sequence shown here is derived from an EMBL/GenBank/DDBJ whole genome shotgun (WGS) entry which is preliminary data.</text>
</comment>
<evidence type="ECO:0000259" key="4">
    <source>
        <dbReference type="Pfam" id="PF08623"/>
    </source>
</evidence>
<gene>
    <name evidence="5" type="ORF">LY90DRAFT_453942</name>
</gene>
<evidence type="ECO:0000256" key="1">
    <source>
        <dbReference type="ARBA" id="ARBA00007657"/>
    </source>
</evidence>
<dbReference type="Pfam" id="PF08623">
    <property type="entry name" value="TIP120"/>
    <property type="match status" value="1"/>
</dbReference>
<accession>A0A1Y2DVZ9</accession>
<name>A0A1Y2DVZ9_9FUNG</name>